<dbReference type="InterPro" id="IPR000182">
    <property type="entry name" value="GNAT_dom"/>
</dbReference>
<dbReference type="Pfam" id="PF13302">
    <property type="entry name" value="Acetyltransf_3"/>
    <property type="match status" value="1"/>
</dbReference>
<dbReference type="Proteomes" id="UP000614261">
    <property type="component" value="Unassembled WGS sequence"/>
</dbReference>
<comment type="caution">
    <text evidence="2">The sequence shown here is derived from an EMBL/GenBank/DDBJ whole genome shotgun (WGS) entry which is preliminary data.</text>
</comment>
<dbReference type="InterPro" id="IPR016181">
    <property type="entry name" value="Acyl_CoA_acyltransferase"/>
</dbReference>
<organism evidence="2 3">
    <name type="scientific">Blastomonas aquatica</name>
    <dbReference type="NCBI Taxonomy" id="1510276"/>
    <lineage>
        <taxon>Bacteria</taxon>
        <taxon>Pseudomonadati</taxon>
        <taxon>Pseudomonadota</taxon>
        <taxon>Alphaproteobacteria</taxon>
        <taxon>Sphingomonadales</taxon>
        <taxon>Sphingomonadaceae</taxon>
        <taxon>Blastomonas</taxon>
    </lineage>
</organism>
<dbReference type="EMBL" id="BMGD01000003">
    <property type="protein sequence ID" value="GGB64770.1"/>
    <property type="molecule type" value="Genomic_DNA"/>
</dbReference>
<reference evidence="3" key="1">
    <citation type="journal article" date="2019" name="Int. J. Syst. Evol. Microbiol.">
        <title>The Global Catalogue of Microorganisms (GCM) 10K type strain sequencing project: providing services to taxonomists for standard genome sequencing and annotation.</title>
        <authorList>
            <consortium name="The Broad Institute Genomics Platform"/>
            <consortium name="The Broad Institute Genome Sequencing Center for Infectious Disease"/>
            <person name="Wu L."/>
            <person name="Ma J."/>
        </authorList>
    </citation>
    <scope>NUCLEOTIDE SEQUENCE [LARGE SCALE GENOMIC DNA]</scope>
    <source>
        <strain evidence="3">CGMCC 1.12851</strain>
    </source>
</reference>
<protein>
    <recommendedName>
        <fullName evidence="1">N-acetyltransferase domain-containing protein</fullName>
    </recommendedName>
</protein>
<evidence type="ECO:0000313" key="3">
    <source>
        <dbReference type="Proteomes" id="UP000614261"/>
    </source>
</evidence>
<sequence length="206" mass="22487">MDGAGHSGDSINQIIHTTATDGKDICIRPIRSTDAAKMREGIAHLSTQSRYLRFFSVQPMPSDSVIARLVDADGHDHIAWGAIHMNGEDNPAIGAVHAIRSTDREGIGEFSVAILDDYHGIGLGRMLTAVLLINCHAEQMRVLDIQTLAENQAAIGFIRSIGGQLRQWDSGVQDYVLEVQPAIEAMRKSCELQGIRDIFQALGPYL</sequence>
<name>A0ABQ1JBM2_9SPHN</name>
<evidence type="ECO:0000259" key="1">
    <source>
        <dbReference type="PROSITE" id="PS51186"/>
    </source>
</evidence>
<feature type="domain" description="N-acetyltransferase" evidence="1">
    <location>
        <begin position="25"/>
        <end position="182"/>
    </location>
</feature>
<dbReference type="SUPFAM" id="SSF55729">
    <property type="entry name" value="Acyl-CoA N-acyltransferases (Nat)"/>
    <property type="match status" value="1"/>
</dbReference>
<accession>A0ABQ1JBM2</accession>
<proteinExistence type="predicted"/>
<gene>
    <name evidence="2" type="ORF">GCM10010833_19930</name>
</gene>
<evidence type="ECO:0000313" key="2">
    <source>
        <dbReference type="EMBL" id="GGB64770.1"/>
    </source>
</evidence>
<dbReference type="PROSITE" id="PS51186">
    <property type="entry name" value="GNAT"/>
    <property type="match status" value="1"/>
</dbReference>
<dbReference type="RefSeq" id="WP_188514258.1">
    <property type="nucleotide sequence ID" value="NZ_BMGD01000003.1"/>
</dbReference>
<keyword evidence="3" id="KW-1185">Reference proteome</keyword>
<dbReference type="Gene3D" id="3.40.630.30">
    <property type="match status" value="1"/>
</dbReference>